<dbReference type="EMBL" id="GBXM01104693">
    <property type="protein sequence ID" value="JAH03884.1"/>
    <property type="molecule type" value="Transcribed_RNA"/>
</dbReference>
<proteinExistence type="predicted"/>
<accession>A0A0E9PH86</accession>
<reference evidence="1" key="1">
    <citation type="submission" date="2014-11" db="EMBL/GenBank/DDBJ databases">
        <authorList>
            <person name="Amaro Gonzalez C."/>
        </authorList>
    </citation>
    <scope>NUCLEOTIDE SEQUENCE</scope>
</reference>
<reference evidence="1" key="2">
    <citation type="journal article" date="2015" name="Fish Shellfish Immunol.">
        <title>Early steps in the European eel (Anguilla anguilla)-Vibrio vulnificus interaction in the gills: Role of the RtxA13 toxin.</title>
        <authorList>
            <person name="Callol A."/>
            <person name="Pajuelo D."/>
            <person name="Ebbesson L."/>
            <person name="Teles M."/>
            <person name="MacKenzie S."/>
            <person name="Amaro C."/>
        </authorList>
    </citation>
    <scope>NUCLEOTIDE SEQUENCE</scope>
</reference>
<name>A0A0E9PH86_ANGAN</name>
<protein>
    <submittedName>
        <fullName evidence="1">Uncharacterized protein</fullName>
    </submittedName>
</protein>
<dbReference type="AlphaFoldDB" id="A0A0E9PH86"/>
<organism evidence="1">
    <name type="scientific">Anguilla anguilla</name>
    <name type="common">European freshwater eel</name>
    <name type="synonym">Muraena anguilla</name>
    <dbReference type="NCBI Taxonomy" id="7936"/>
    <lineage>
        <taxon>Eukaryota</taxon>
        <taxon>Metazoa</taxon>
        <taxon>Chordata</taxon>
        <taxon>Craniata</taxon>
        <taxon>Vertebrata</taxon>
        <taxon>Euteleostomi</taxon>
        <taxon>Actinopterygii</taxon>
        <taxon>Neopterygii</taxon>
        <taxon>Teleostei</taxon>
        <taxon>Anguilliformes</taxon>
        <taxon>Anguillidae</taxon>
        <taxon>Anguilla</taxon>
    </lineage>
</organism>
<evidence type="ECO:0000313" key="1">
    <source>
        <dbReference type="EMBL" id="JAH03884.1"/>
    </source>
</evidence>
<sequence length="25" mass="3053">MQHKLFMNRTLFIESTIIRHPNLVL</sequence>